<protein>
    <submittedName>
        <fullName evidence="2">Uncharacterized protein</fullName>
    </submittedName>
</protein>
<dbReference type="Proteomes" id="UP001243330">
    <property type="component" value="Unassembled WGS sequence"/>
</dbReference>
<proteinExistence type="predicted"/>
<reference evidence="2" key="1">
    <citation type="submission" date="2023-01" db="EMBL/GenBank/DDBJ databases">
        <title>Colletotrichum chrysophilum M932 genome sequence.</title>
        <authorList>
            <person name="Baroncelli R."/>
        </authorList>
    </citation>
    <scope>NUCLEOTIDE SEQUENCE</scope>
    <source>
        <strain evidence="2">M932</strain>
    </source>
</reference>
<dbReference type="EMBL" id="JAQOWY010000151">
    <property type="protein sequence ID" value="KAK1849152.1"/>
    <property type="molecule type" value="Genomic_DNA"/>
</dbReference>
<sequence length="29" mass="3074">MSASTYNTAAMVANKANNDDFPNDPTQGK</sequence>
<name>A0AAD9EIX9_9PEZI</name>
<evidence type="ECO:0000313" key="2">
    <source>
        <dbReference type="EMBL" id="KAK1849152.1"/>
    </source>
</evidence>
<feature type="region of interest" description="Disordered" evidence="1">
    <location>
        <begin position="1"/>
        <end position="29"/>
    </location>
</feature>
<comment type="caution">
    <text evidence="2">The sequence shown here is derived from an EMBL/GenBank/DDBJ whole genome shotgun (WGS) entry which is preliminary data.</text>
</comment>
<dbReference type="AlphaFoldDB" id="A0AAD9EIX9"/>
<evidence type="ECO:0000313" key="3">
    <source>
        <dbReference type="Proteomes" id="UP001243330"/>
    </source>
</evidence>
<accession>A0AAD9EIX9</accession>
<evidence type="ECO:0000256" key="1">
    <source>
        <dbReference type="SAM" id="MobiDB-lite"/>
    </source>
</evidence>
<gene>
    <name evidence="2" type="ORF">CCHR01_08195</name>
</gene>
<organism evidence="2 3">
    <name type="scientific">Colletotrichum chrysophilum</name>
    <dbReference type="NCBI Taxonomy" id="1836956"/>
    <lineage>
        <taxon>Eukaryota</taxon>
        <taxon>Fungi</taxon>
        <taxon>Dikarya</taxon>
        <taxon>Ascomycota</taxon>
        <taxon>Pezizomycotina</taxon>
        <taxon>Sordariomycetes</taxon>
        <taxon>Hypocreomycetidae</taxon>
        <taxon>Glomerellales</taxon>
        <taxon>Glomerellaceae</taxon>
        <taxon>Colletotrichum</taxon>
        <taxon>Colletotrichum gloeosporioides species complex</taxon>
    </lineage>
</organism>
<keyword evidence="3" id="KW-1185">Reference proteome</keyword>